<feature type="transmembrane region" description="Helical" evidence="1">
    <location>
        <begin position="88"/>
        <end position="109"/>
    </location>
</feature>
<dbReference type="KEGG" id="moy:CVS54_02868"/>
<feature type="transmembrane region" description="Helical" evidence="1">
    <location>
        <begin position="121"/>
        <end position="147"/>
    </location>
</feature>
<keyword evidence="1" id="KW-0472">Membrane</keyword>
<evidence type="ECO:0000313" key="2">
    <source>
        <dbReference type="EMBL" id="AZS41513.1"/>
    </source>
</evidence>
<feature type="transmembrane region" description="Helical" evidence="1">
    <location>
        <begin position="12"/>
        <end position="36"/>
    </location>
</feature>
<accession>A0A3Q9J5C4</accession>
<sequence>MTQLLPPGEAKTARTAAFGASAMYLLIPLTFSVLALPLVSEATRPPLGLADWPRSALTLLAVFIIGVLLPATALLRGIRSLVRPPARVLLAALAFLFTLIRGVIVAWAIGLGASGGNSESAVGMLSVWVLTTSNAWPILVTAGCVALPRGRARLITLAASTGGGLLLLIVALITVRITAQV</sequence>
<dbReference type="Proteomes" id="UP000274841">
    <property type="component" value="Chromosome"/>
</dbReference>
<keyword evidence="1" id="KW-0812">Transmembrane</keyword>
<keyword evidence="1" id="KW-1133">Transmembrane helix</keyword>
<proteinExistence type="predicted"/>
<dbReference type="EMBL" id="CP031422">
    <property type="protein sequence ID" value="AZS41513.1"/>
    <property type="molecule type" value="Genomic_DNA"/>
</dbReference>
<dbReference type="AlphaFoldDB" id="A0A3Q9J5C4"/>
<gene>
    <name evidence="2" type="ORF">CVS54_02868</name>
</gene>
<feature type="transmembrane region" description="Helical" evidence="1">
    <location>
        <begin position="154"/>
        <end position="179"/>
    </location>
</feature>
<protein>
    <submittedName>
        <fullName evidence="2">Uncharacterized protein</fullName>
    </submittedName>
</protein>
<name>A0A3Q9J5C4_9MICO</name>
<dbReference type="RefSeq" id="WP_127012542.1">
    <property type="nucleotide sequence ID" value="NZ_CP031422.1"/>
</dbReference>
<feature type="transmembrane region" description="Helical" evidence="1">
    <location>
        <begin position="56"/>
        <end position="76"/>
    </location>
</feature>
<evidence type="ECO:0000256" key="1">
    <source>
        <dbReference type="SAM" id="Phobius"/>
    </source>
</evidence>
<reference evidence="2 3" key="1">
    <citation type="submission" date="2018-08" db="EMBL/GenBank/DDBJ databases">
        <title>Microbacterium oxydans strain HG3.</title>
        <authorList>
            <person name="ORTET P."/>
        </authorList>
    </citation>
    <scope>NUCLEOTIDE SEQUENCE [LARGE SCALE GENOMIC DNA]</scope>
    <source>
        <strain evidence="2 3">HG3</strain>
    </source>
</reference>
<organism evidence="2 3">
    <name type="scientific">Microbacterium oxydans</name>
    <dbReference type="NCBI Taxonomy" id="82380"/>
    <lineage>
        <taxon>Bacteria</taxon>
        <taxon>Bacillati</taxon>
        <taxon>Actinomycetota</taxon>
        <taxon>Actinomycetes</taxon>
        <taxon>Micrococcales</taxon>
        <taxon>Microbacteriaceae</taxon>
        <taxon>Microbacterium</taxon>
    </lineage>
</organism>
<evidence type="ECO:0000313" key="3">
    <source>
        <dbReference type="Proteomes" id="UP000274841"/>
    </source>
</evidence>